<reference evidence="2" key="2">
    <citation type="submission" date="2023-08" db="EMBL/GenBank/DDBJ databases">
        <title>Isolation, Identification, Denitrification Characteristics of A Highly Efficient Aerobic Denitrifying Bacterial Strain DS2.</title>
        <authorList>
            <person name="Wang H."/>
        </authorList>
    </citation>
    <scope>NUCLEOTIDE SEQUENCE</scope>
    <source>
        <strain evidence="2">DS2</strain>
    </source>
</reference>
<dbReference type="AlphaFoldDB" id="A0AAW5HRL2"/>
<reference evidence="2" key="1">
    <citation type="submission" date="2022-05" db="EMBL/GenBank/DDBJ databases">
        <authorList>
            <person name="Yi M."/>
        </authorList>
    </citation>
    <scope>NUCLEOTIDE SEQUENCE</scope>
    <source>
        <strain evidence="2">DS2</strain>
    </source>
</reference>
<comment type="caution">
    <text evidence="2">The sequence shown here is derived from an EMBL/GenBank/DDBJ whole genome shotgun (WGS) entry which is preliminary data.</text>
</comment>
<dbReference type="RefSeq" id="WP_059183362.1">
    <property type="nucleotide sequence ID" value="NZ_CP109606.1"/>
</dbReference>
<dbReference type="Proteomes" id="UP001202943">
    <property type="component" value="Unassembled WGS sequence"/>
</dbReference>
<accession>A0AAW5HRL2</accession>
<sequence>MKSIRLLLVATSMLLSSAVFAEGGSDRAIERMQQLRDKAEAVLVRAEKAEPGQRHVHMKEHMSMLKDLMGQLHQDHPKAGMSKEDHLAWMEKHDKMVDDVLSQMVREHKLMMADKECHP</sequence>
<gene>
    <name evidence="2" type="ORF">M8C81_24765</name>
</gene>
<feature type="signal peptide" evidence="1">
    <location>
        <begin position="1"/>
        <end position="21"/>
    </location>
</feature>
<dbReference type="NCBIfam" id="NF041599">
    <property type="entry name" value="reg_PtrA_PA2808"/>
    <property type="match status" value="1"/>
</dbReference>
<evidence type="ECO:0000313" key="3">
    <source>
        <dbReference type="Proteomes" id="UP001202943"/>
    </source>
</evidence>
<proteinExistence type="predicted"/>
<keyword evidence="1" id="KW-0732">Signal</keyword>
<organism evidence="2 3">
    <name type="scientific">Pseudomonas putida</name>
    <name type="common">Arthrobacter siderocapsulatus</name>
    <dbReference type="NCBI Taxonomy" id="303"/>
    <lineage>
        <taxon>Bacteria</taxon>
        <taxon>Pseudomonadati</taxon>
        <taxon>Pseudomonadota</taxon>
        <taxon>Gammaproteobacteria</taxon>
        <taxon>Pseudomonadales</taxon>
        <taxon>Pseudomonadaceae</taxon>
        <taxon>Pseudomonas</taxon>
    </lineage>
</organism>
<name>A0AAW5HRL2_PSEPU</name>
<evidence type="ECO:0000256" key="1">
    <source>
        <dbReference type="SAM" id="SignalP"/>
    </source>
</evidence>
<protein>
    <submittedName>
        <fullName evidence="2">Uncharacterized protein</fullName>
    </submittedName>
</protein>
<feature type="chain" id="PRO_5043677904" evidence="1">
    <location>
        <begin position="22"/>
        <end position="119"/>
    </location>
</feature>
<evidence type="ECO:0000313" key="2">
    <source>
        <dbReference type="EMBL" id="MCO1623809.1"/>
    </source>
</evidence>
<dbReference type="EMBL" id="JAMHFX010000226">
    <property type="protein sequence ID" value="MCO1623809.1"/>
    <property type="molecule type" value="Genomic_DNA"/>
</dbReference>